<feature type="domain" description="HTH lysR-type" evidence="5">
    <location>
        <begin position="22"/>
        <end position="79"/>
    </location>
</feature>
<dbReference type="SUPFAM" id="SSF46785">
    <property type="entry name" value="Winged helix' DNA-binding domain"/>
    <property type="match status" value="1"/>
</dbReference>
<dbReference type="InterPro" id="IPR036388">
    <property type="entry name" value="WH-like_DNA-bd_sf"/>
</dbReference>
<evidence type="ECO:0000256" key="3">
    <source>
        <dbReference type="ARBA" id="ARBA00023125"/>
    </source>
</evidence>
<protein>
    <submittedName>
        <fullName evidence="6">LysR family transcriptional regulator</fullName>
    </submittedName>
</protein>
<dbReference type="InterPro" id="IPR005119">
    <property type="entry name" value="LysR_subst-bd"/>
</dbReference>
<keyword evidence="4" id="KW-0804">Transcription</keyword>
<dbReference type="Pfam" id="PF00126">
    <property type="entry name" value="HTH_1"/>
    <property type="match status" value="1"/>
</dbReference>
<sequence length="328" mass="35491">MDGTLVKTPFLKRRTVGPLHENDLRNLRVFRIVCDAGGITAAVERNGLEKSSVSRSIKSLEARLDGTLCFRGPKGFSLTDYGTKVYAAASSLDDALDRTRTAINAAHGLFEGEVRLGVADNCLTNPDAKISDAIEAFMKIAPAVRLSVSIYPPDQLAAALTERRLHLGVVSSELAGPGFEGIPIFTERFHLYCCPQADEAPPRLERLASRGYGIVHRAFSHDGPAGSSRHIDAAWTAQASGLEAVATLVNTGRYVGFLPDHYVEGIRTRRPFVEVPGSSHLSLETVFCVVTERDRSISQASNAMKETIVRVARQMGTARAAQALCDGR</sequence>
<reference evidence="7" key="1">
    <citation type="journal article" date="2019" name="Int. J. Syst. Evol. Microbiol.">
        <title>The Global Catalogue of Microorganisms (GCM) 10K type strain sequencing project: providing services to taxonomists for standard genome sequencing and annotation.</title>
        <authorList>
            <consortium name="The Broad Institute Genomics Platform"/>
            <consortium name="The Broad Institute Genome Sequencing Center for Infectious Disease"/>
            <person name="Wu L."/>
            <person name="Ma J."/>
        </authorList>
    </citation>
    <scope>NUCLEOTIDE SEQUENCE [LARGE SCALE GENOMIC DNA]</scope>
    <source>
        <strain evidence="7">ZS-35-S2</strain>
    </source>
</reference>
<comment type="similarity">
    <text evidence="1">Belongs to the LysR transcriptional regulatory family.</text>
</comment>
<evidence type="ECO:0000313" key="7">
    <source>
        <dbReference type="Proteomes" id="UP001597371"/>
    </source>
</evidence>
<keyword evidence="2" id="KW-0805">Transcription regulation</keyword>
<evidence type="ECO:0000256" key="1">
    <source>
        <dbReference type="ARBA" id="ARBA00009437"/>
    </source>
</evidence>
<keyword evidence="7" id="KW-1185">Reference proteome</keyword>
<dbReference type="Gene3D" id="1.10.10.10">
    <property type="entry name" value="Winged helix-like DNA-binding domain superfamily/Winged helix DNA-binding domain"/>
    <property type="match status" value="1"/>
</dbReference>
<dbReference type="PROSITE" id="PS50931">
    <property type="entry name" value="HTH_LYSR"/>
    <property type="match status" value="1"/>
</dbReference>
<accession>A0ABW5CP63</accession>
<evidence type="ECO:0000256" key="2">
    <source>
        <dbReference type="ARBA" id="ARBA00023015"/>
    </source>
</evidence>
<gene>
    <name evidence="6" type="ORF">ACFSKQ_14270</name>
</gene>
<organism evidence="6 7">
    <name type="scientific">Aureimonas populi</name>
    <dbReference type="NCBI Taxonomy" id="1701758"/>
    <lineage>
        <taxon>Bacteria</taxon>
        <taxon>Pseudomonadati</taxon>
        <taxon>Pseudomonadota</taxon>
        <taxon>Alphaproteobacteria</taxon>
        <taxon>Hyphomicrobiales</taxon>
        <taxon>Aurantimonadaceae</taxon>
        <taxon>Aureimonas</taxon>
    </lineage>
</organism>
<dbReference type="PANTHER" id="PTHR30126">
    <property type="entry name" value="HTH-TYPE TRANSCRIPTIONAL REGULATOR"/>
    <property type="match status" value="1"/>
</dbReference>
<dbReference type="Gene3D" id="3.40.190.290">
    <property type="match status" value="1"/>
</dbReference>
<dbReference type="InterPro" id="IPR000847">
    <property type="entry name" value="LysR_HTH_N"/>
</dbReference>
<evidence type="ECO:0000313" key="6">
    <source>
        <dbReference type="EMBL" id="MFD2238616.1"/>
    </source>
</evidence>
<dbReference type="RefSeq" id="WP_209738002.1">
    <property type="nucleotide sequence ID" value="NZ_CP072611.1"/>
</dbReference>
<dbReference type="Pfam" id="PF03466">
    <property type="entry name" value="LysR_substrate"/>
    <property type="match status" value="1"/>
</dbReference>
<evidence type="ECO:0000256" key="4">
    <source>
        <dbReference type="ARBA" id="ARBA00023163"/>
    </source>
</evidence>
<dbReference type="CDD" id="cd05466">
    <property type="entry name" value="PBP2_LTTR_substrate"/>
    <property type="match status" value="1"/>
</dbReference>
<evidence type="ECO:0000259" key="5">
    <source>
        <dbReference type="PROSITE" id="PS50931"/>
    </source>
</evidence>
<keyword evidence="3" id="KW-0238">DNA-binding</keyword>
<proteinExistence type="inferred from homology"/>
<dbReference type="EMBL" id="JBHUIJ010000021">
    <property type="protein sequence ID" value="MFD2238616.1"/>
    <property type="molecule type" value="Genomic_DNA"/>
</dbReference>
<name>A0ABW5CP63_9HYPH</name>
<dbReference type="InterPro" id="IPR036390">
    <property type="entry name" value="WH_DNA-bd_sf"/>
</dbReference>
<comment type="caution">
    <text evidence="6">The sequence shown here is derived from an EMBL/GenBank/DDBJ whole genome shotgun (WGS) entry which is preliminary data.</text>
</comment>
<dbReference type="PANTHER" id="PTHR30126:SF98">
    <property type="entry name" value="HTH-TYPE TRANSCRIPTIONAL ACTIVATOR BAUR"/>
    <property type="match status" value="1"/>
</dbReference>
<dbReference type="Proteomes" id="UP001597371">
    <property type="component" value="Unassembled WGS sequence"/>
</dbReference>
<dbReference type="SUPFAM" id="SSF53850">
    <property type="entry name" value="Periplasmic binding protein-like II"/>
    <property type="match status" value="1"/>
</dbReference>